<proteinExistence type="predicted"/>
<name>A0A848G434_9RHOO</name>
<gene>
    <name evidence="1" type="ORF">HHL15_09515</name>
</gene>
<dbReference type="AlphaFoldDB" id="A0A848G434"/>
<dbReference type="EMBL" id="JABBGA010000006">
    <property type="protein sequence ID" value="NML25979.1"/>
    <property type="molecule type" value="Genomic_DNA"/>
</dbReference>
<reference evidence="1 2" key="1">
    <citation type="submission" date="2020-04" db="EMBL/GenBank/DDBJ databases">
        <title>Zoogloea sp. G-4-1-14 isolated from soil.</title>
        <authorList>
            <person name="Dahal R.H."/>
        </authorList>
    </citation>
    <scope>NUCLEOTIDE SEQUENCE [LARGE SCALE GENOMIC DNA]</scope>
    <source>
        <strain evidence="1 2">G-4-1-14</strain>
    </source>
</reference>
<protein>
    <submittedName>
        <fullName evidence="1">Uncharacterized protein</fullName>
    </submittedName>
</protein>
<accession>A0A848G434</accession>
<dbReference type="RefSeq" id="WP_169145530.1">
    <property type="nucleotide sequence ID" value="NZ_JABBGA010000006.1"/>
</dbReference>
<evidence type="ECO:0000313" key="2">
    <source>
        <dbReference type="Proteomes" id="UP000580043"/>
    </source>
</evidence>
<comment type="caution">
    <text evidence="1">The sequence shown here is derived from an EMBL/GenBank/DDBJ whole genome shotgun (WGS) entry which is preliminary data.</text>
</comment>
<sequence>MTDGRLCLERGPGQDGVLHLMARFRAYPEKLPAGFAEACMVWLVCRDDRVPVAAGILGIGVSPVRPRAGRRQI</sequence>
<evidence type="ECO:0000313" key="1">
    <source>
        <dbReference type="EMBL" id="NML25979.1"/>
    </source>
</evidence>
<keyword evidence="2" id="KW-1185">Reference proteome</keyword>
<organism evidence="1 2">
    <name type="scientific">Zoogloea dura</name>
    <dbReference type="NCBI Taxonomy" id="2728840"/>
    <lineage>
        <taxon>Bacteria</taxon>
        <taxon>Pseudomonadati</taxon>
        <taxon>Pseudomonadota</taxon>
        <taxon>Betaproteobacteria</taxon>
        <taxon>Rhodocyclales</taxon>
        <taxon>Zoogloeaceae</taxon>
        <taxon>Zoogloea</taxon>
    </lineage>
</organism>
<dbReference type="Proteomes" id="UP000580043">
    <property type="component" value="Unassembled WGS sequence"/>
</dbReference>